<gene>
    <name evidence="2" type="ORF">AZE42_04875</name>
</gene>
<dbReference type="OrthoDB" id="2585251at2759"/>
<comment type="caution">
    <text evidence="2">The sequence shown here is derived from an EMBL/GenBank/DDBJ whole genome shotgun (WGS) entry which is preliminary data.</text>
</comment>
<dbReference type="EMBL" id="LVVM01005715">
    <property type="protein sequence ID" value="OJA09930.1"/>
    <property type="molecule type" value="Genomic_DNA"/>
</dbReference>
<keyword evidence="3" id="KW-1185">Reference proteome</keyword>
<reference evidence="2 3" key="1">
    <citation type="submission" date="2016-03" db="EMBL/GenBank/DDBJ databases">
        <title>Comparative genomics of the ectomycorrhizal sister species Rhizopogon vinicolor and Rhizopogon vesiculosus (Basidiomycota: Boletales) reveals a divergence of the mating type B locus.</title>
        <authorList>
            <person name="Mujic A.B."/>
            <person name="Kuo A."/>
            <person name="Tritt A."/>
            <person name="Lipzen A."/>
            <person name="Chen C."/>
            <person name="Johnson J."/>
            <person name="Sharma A."/>
            <person name="Barry K."/>
            <person name="Grigoriev I.V."/>
            <person name="Spatafora J.W."/>
        </authorList>
    </citation>
    <scope>NUCLEOTIDE SEQUENCE [LARGE SCALE GENOMIC DNA]</scope>
    <source>
        <strain evidence="2 3">AM-OR11-056</strain>
    </source>
</reference>
<sequence>MSVILHGTRHLRRDIGGTKYSPLALVLLDRFMSQCWYHHSRNIISGFFTHSIAPGLVHHVPAAAPNRSLVHPAHFHSTAQSVKASYSLPVRNALYHPLSVPRLPRLPPIPGHVANVGLGTTRSFHSARPIFQNVVDNVPIATRTLWEAEWEFKARKKEEPRSRKAEKNVTPRKTKEMLKPKQKPIVDATPTEVDSSELDHYLPQSSLPQVMTYFQMPLAPAPTARLPLSAQSTTGISALHPLLPISDIAATHRMHRNHLLRMSNLFSCLDAADVYANPGVKVDAYAFGPASADSHSSDKQCKVFRVTFQAGRLLKYAVSSGKVGKEELDFDADAEEDSDIELESDDWNLGPGLRLTPSRRLYRRKSSVAQHRSLPQSLLMCGPHLIVFPLV</sequence>
<evidence type="ECO:0000313" key="3">
    <source>
        <dbReference type="Proteomes" id="UP000183567"/>
    </source>
</evidence>
<accession>A0A1J8QKI2</accession>
<evidence type="ECO:0000313" key="2">
    <source>
        <dbReference type="EMBL" id="OJA09930.1"/>
    </source>
</evidence>
<organism evidence="2 3">
    <name type="scientific">Rhizopogon vesiculosus</name>
    <dbReference type="NCBI Taxonomy" id="180088"/>
    <lineage>
        <taxon>Eukaryota</taxon>
        <taxon>Fungi</taxon>
        <taxon>Dikarya</taxon>
        <taxon>Basidiomycota</taxon>
        <taxon>Agaricomycotina</taxon>
        <taxon>Agaricomycetes</taxon>
        <taxon>Agaricomycetidae</taxon>
        <taxon>Boletales</taxon>
        <taxon>Suillineae</taxon>
        <taxon>Rhizopogonaceae</taxon>
        <taxon>Rhizopogon</taxon>
    </lineage>
</organism>
<name>A0A1J8QKI2_9AGAM</name>
<protein>
    <submittedName>
        <fullName evidence="2">Uncharacterized protein</fullName>
    </submittedName>
</protein>
<dbReference type="Proteomes" id="UP000183567">
    <property type="component" value="Unassembled WGS sequence"/>
</dbReference>
<proteinExistence type="predicted"/>
<dbReference type="STRING" id="180088.A0A1J8QKI2"/>
<feature type="region of interest" description="Disordered" evidence="1">
    <location>
        <begin position="156"/>
        <end position="181"/>
    </location>
</feature>
<evidence type="ECO:0000256" key="1">
    <source>
        <dbReference type="SAM" id="MobiDB-lite"/>
    </source>
</evidence>
<dbReference type="AlphaFoldDB" id="A0A1J8QKI2"/>
<feature type="compositionally biased region" description="Basic and acidic residues" evidence="1">
    <location>
        <begin position="156"/>
        <end position="179"/>
    </location>
</feature>